<dbReference type="InterPro" id="IPR036388">
    <property type="entry name" value="WH-like_DNA-bd_sf"/>
</dbReference>
<dbReference type="EMBL" id="FKIF01000001">
    <property type="protein sequence ID" value="SAI65289.1"/>
    <property type="molecule type" value="Genomic_DNA"/>
</dbReference>
<dbReference type="Gene3D" id="1.10.10.10">
    <property type="entry name" value="Winged helix-like DNA-binding domain superfamily/Winged helix DNA-binding domain"/>
    <property type="match status" value="1"/>
</dbReference>
<dbReference type="InterPro" id="IPR013325">
    <property type="entry name" value="RNA_pol_sigma_r2"/>
</dbReference>
<dbReference type="Proteomes" id="UP000076848">
    <property type="component" value="Unassembled WGS sequence"/>
</dbReference>
<gene>
    <name evidence="7" type="primary">hurI_1</name>
    <name evidence="7" type="ORF">SAMEA3906486_00027</name>
</gene>
<dbReference type="InterPro" id="IPR014284">
    <property type="entry name" value="RNA_pol_sigma-70_dom"/>
</dbReference>
<proteinExistence type="inferred from homology"/>
<organism evidence="7 8">
    <name type="scientific">Bordetella ansorpii</name>
    <dbReference type="NCBI Taxonomy" id="288768"/>
    <lineage>
        <taxon>Bacteria</taxon>
        <taxon>Pseudomonadati</taxon>
        <taxon>Pseudomonadota</taxon>
        <taxon>Betaproteobacteria</taxon>
        <taxon>Burkholderiales</taxon>
        <taxon>Alcaligenaceae</taxon>
        <taxon>Bordetella</taxon>
    </lineage>
</organism>
<evidence type="ECO:0000256" key="1">
    <source>
        <dbReference type="ARBA" id="ARBA00010641"/>
    </source>
</evidence>
<evidence type="ECO:0000259" key="6">
    <source>
        <dbReference type="Pfam" id="PF08281"/>
    </source>
</evidence>
<dbReference type="Gene3D" id="1.10.1740.10">
    <property type="match status" value="1"/>
</dbReference>
<keyword evidence="8" id="KW-1185">Reference proteome</keyword>
<dbReference type="RefSeq" id="WP_066122099.1">
    <property type="nucleotide sequence ID" value="NZ_FKIF01000001.1"/>
</dbReference>
<dbReference type="GO" id="GO:0016987">
    <property type="term" value="F:sigma factor activity"/>
    <property type="evidence" value="ECO:0007669"/>
    <property type="project" value="UniProtKB-KW"/>
</dbReference>
<dbReference type="InterPro" id="IPR039425">
    <property type="entry name" value="RNA_pol_sigma-70-like"/>
</dbReference>
<dbReference type="GO" id="GO:0006352">
    <property type="term" value="P:DNA-templated transcription initiation"/>
    <property type="evidence" value="ECO:0007669"/>
    <property type="project" value="InterPro"/>
</dbReference>
<keyword evidence="2" id="KW-0805">Transcription regulation</keyword>
<dbReference type="NCBIfam" id="TIGR02937">
    <property type="entry name" value="sigma70-ECF"/>
    <property type="match status" value="1"/>
</dbReference>
<dbReference type="InterPro" id="IPR013249">
    <property type="entry name" value="RNA_pol_sigma70_r4_t2"/>
</dbReference>
<keyword evidence="3" id="KW-0731">Sigma factor</keyword>
<protein>
    <submittedName>
        <fullName evidence="7">Heme uptake RNA polymerase sigma-70 factor</fullName>
    </submittedName>
</protein>
<dbReference type="PANTHER" id="PTHR43133">
    <property type="entry name" value="RNA POLYMERASE ECF-TYPE SIGMA FACTO"/>
    <property type="match status" value="1"/>
</dbReference>
<dbReference type="AlphaFoldDB" id="A0A157S4I0"/>
<evidence type="ECO:0000256" key="3">
    <source>
        <dbReference type="ARBA" id="ARBA00023082"/>
    </source>
</evidence>
<dbReference type="GO" id="GO:0003677">
    <property type="term" value="F:DNA binding"/>
    <property type="evidence" value="ECO:0007669"/>
    <property type="project" value="InterPro"/>
</dbReference>
<dbReference type="OrthoDB" id="8589148at2"/>
<evidence type="ECO:0000256" key="2">
    <source>
        <dbReference type="ARBA" id="ARBA00023015"/>
    </source>
</evidence>
<reference evidence="7 8" key="1">
    <citation type="submission" date="2016-04" db="EMBL/GenBank/DDBJ databases">
        <authorList>
            <consortium name="Pathogen Informatics"/>
        </authorList>
    </citation>
    <scope>NUCLEOTIDE SEQUENCE [LARGE SCALE GENOMIC DNA]</scope>
    <source>
        <strain evidence="7 8">H050680373</strain>
    </source>
</reference>
<comment type="similarity">
    <text evidence="1">Belongs to the sigma-70 factor family. ECF subfamily.</text>
</comment>
<evidence type="ECO:0000313" key="7">
    <source>
        <dbReference type="EMBL" id="SAI65289.1"/>
    </source>
</evidence>
<dbReference type="InterPro" id="IPR013324">
    <property type="entry name" value="RNA_pol_sigma_r3/r4-like"/>
</dbReference>
<evidence type="ECO:0000313" key="8">
    <source>
        <dbReference type="Proteomes" id="UP000076848"/>
    </source>
</evidence>
<feature type="domain" description="RNA polymerase sigma factor 70 region 4 type 2" evidence="6">
    <location>
        <begin position="112"/>
        <end position="158"/>
    </location>
</feature>
<evidence type="ECO:0000259" key="5">
    <source>
        <dbReference type="Pfam" id="PF04542"/>
    </source>
</evidence>
<sequence length="171" mass="19116">MSGKGLAQLRELFAQRYDTLRTRVARRLGNAGDMAGDALHEAYVRLAEKGDLDEVRHPQSYLLNTAVHVAIDRLRGESRVLSESEIEDFLDVPDGAPGPAETAEARGEMQNVFTALEALPPRQRDIFLSARVHEVSREELAKRWGISVRQVGRELQAAHEFCLQALQGRDD</sequence>
<dbReference type="STRING" id="288768.SAMEA3906486_00027"/>
<evidence type="ECO:0000256" key="4">
    <source>
        <dbReference type="ARBA" id="ARBA00023163"/>
    </source>
</evidence>
<dbReference type="Pfam" id="PF04542">
    <property type="entry name" value="Sigma70_r2"/>
    <property type="match status" value="1"/>
</dbReference>
<keyword evidence="4" id="KW-0804">Transcription</keyword>
<accession>A0A157S4I0</accession>
<feature type="domain" description="RNA polymerase sigma-70 region 2" evidence="5">
    <location>
        <begin position="15"/>
        <end position="79"/>
    </location>
</feature>
<dbReference type="Pfam" id="PF08281">
    <property type="entry name" value="Sigma70_r4_2"/>
    <property type="match status" value="1"/>
</dbReference>
<name>A0A157S4I0_9BORD</name>
<dbReference type="SUPFAM" id="SSF88946">
    <property type="entry name" value="Sigma2 domain of RNA polymerase sigma factors"/>
    <property type="match status" value="1"/>
</dbReference>
<dbReference type="InterPro" id="IPR007627">
    <property type="entry name" value="RNA_pol_sigma70_r2"/>
</dbReference>
<dbReference type="PANTHER" id="PTHR43133:SF63">
    <property type="entry name" value="RNA POLYMERASE SIGMA FACTOR FECI-RELATED"/>
    <property type="match status" value="1"/>
</dbReference>
<dbReference type="SUPFAM" id="SSF88659">
    <property type="entry name" value="Sigma3 and sigma4 domains of RNA polymerase sigma factors"/>
    <property type="match status" value="1"/>
</dbReference>